<dbReference type="Gene3D" id="1.10.287.470">
    <property type="entry name" value="Helix hairpin bin"/>
    <property type="match status" value="1"/>
</dbReference>
<comment type="caution">
    <text evidence="12">The sequence shown here is derived from an EMBL/GenBank/DDBJ whole genome shotgun (WGS) entry which is preliminary data.</text>
</comment>
<keyword evidence="8 9" id="KW-0472">Membrane</keyword>
<dbReference type="Pfam" id="PF25963">
    <property type="entry name" value="Beta-barrel_AAEA"/>
    <property type="match status" value="1"/>
</dbReference>
<evidence type="ECO:0000256" key="4">
    <source>
        <dbReference type="ARBA" id="ARBA00022475"/>
    </source>
</evidence>
<evidence type="ECO:0000313" key="13">
    <source>
        <dbReference type="Proteomes" id="UP000030526"/>
    </source>
</evidence>
<accession>A0A0A2XBN1</accession>
<dbReference type="InterPro" id="IPR005694">
    <property type="entry name" value="MFP_proteobact"/>
</dbReference>
<dbReference type="Gene3D" id="2.40.30.170">
    <property type="match status" value="1"/>
</dbReference>
<dbReference type="AlphaFoldDB" id="A0A0A2XBN1"/>
<dbReference type="InterPro" id="IPR050739">
    <property type="entry name" value="MFP"/>
</dbReference>
<evidence type="ECO:0000259" key="10">
    <source>
        <dbReference type="Pfam" id="PF25885"/>
    </source>
</evidence>
<dbReference type="GO" id="GO:0015721">
    <property type="term" value="P:bile acid and bile salt transport"/>
    <property type="evidence" value="ECO:0007669"/>
    <property type="project" value="UniProtKB-ARBA"/>
</dbReference>
<dbReference type="GO" id="GO:0042910">
    <property type="term" value="F:xenobiotic transmembrane transporter activity"/>
    <property type="evidence" value="ECO:0007669"/>
    <property type="project" value="InterPro"/>
</dbReference>
<feature type="domain" description="p-hydroxybenzoic acid efflux pump subunit AaeA-like beta-barrel" evidence="11">
    <location>
        <begin position="252"/>
        <end position="343"/>
    </location>
</feature>
<feature type="transmembrane region" description="Helical" evidence="9">
    <location>
        <begin position="21"/>
        <end position="42"/>
    </location>
</feature>
<comment type="subcellular location">
    <subcellularLocation>
        <location evidence="1">Cell inner membrane</location>
        <topology evidence="1">Single-pass membrane protein</topology>
        <orientation evidence="1">Periplasmic side</orientation>
    </subcellularLocation>
</comment>
<dbReference type="Proteomes" id="UP000030526">
    <property type="component" value="Unassembled WGS sequence"/>
</dbReference>
<dbReference type="FunFam" id="2.40.30.170:FF:000003">
    <property type="entry name" value="Multidrug resistance protein A"/>
    <property type="match status" value="1"/>
</dbReference>
<dbReference type="GO" id="GO:0005886">
    <property type="term" value="C:plasma membrane"/>
    <property type="evidence" value="ECO:0007669"/>
    <property type="project" value="UniProtKB-SubCell"/>
</dbReference>
<keyword evidence="6 9" id="KW-0812">Transmembrane</keyword>
<keyword evidence="7 9" id="KW-1133">Transmembrane helix</keyword>
<evidence type="ECO:0000256" key="3">
    <source>
        <dbReference type="ARBA" id="ARBA00022448"/>
    </source>
</evidence>
<organism evidence="12 13">
    <name type="scientific">Gallibacterium anatis</name>
    <dbReference type="NCBI Taxonomy" id="750"/>
    <lineage>
        <taxon>Bacteria</taxon>
        <taxon>Pseudomonadati</taxon>
        <taxon>Pseudomonadota</taxon>
        <taxon>Gammaproteobacteria</taxon>
        <taxon>Pasteurellales</taxon>
        <taxon>Pasteurellaceae</taxon>
        <taxon>Gallibacterium</taxon>
    </lineage>
</organism>
<evidence type="ECO:0000259" key="11">
    <source>
        <dbReference type="Pfam" id="PF25963"/>
    </source>
</evidence>
<dbReference type="NCBIfam" id="TIGR00998">
    <property type="entry name" value="8a0101"/>
    <property type="match status" value="1"/>
</dbReference>
<feature type="domain" description="Multidrug export protein EmrA/FarA alpha-helical hairpin" evidence="10">
    <location>
        <begin position="94"/>
        <end position="214"/>
    </location>
</feature>
<keyword evidence="4" id="KW-1003">Cell membrane</keyword>
<evidence type="ECO:0000256" key="9">
    <source>
        <dbReference type="SAM" id="Phobius"/>
    </source>
</evidence>
<keyword evidence="5" id="KW-0997">Cell inner membrane</keyword>
<evidence type="ECO:0000256" key="7">
    <source>
        <dbReference type="ARBA" id="ARBA00022989"/>
    </source>
</evidence>
<evidence type="ECO:0000313" key="12">
    <source>
        <dbReference type="EMBL" id="KGQ29796.1"/>
    </source>
</evidence>
<reference evidence="12 13" key="1">
    <citation type="submission" date="2014-08" db="EMBL/GenBank/DDBJ databases">
        <title>Chaperone-usher fimbriae in a diverse selection of Gallibacterium genomes.</title>
        <authorList>
            <person name="Kudirkiene E."/>
            <person name="Bager R.J."/>
            <person name="Johnson T.J."/>
            <person name="Bojesen A.M."/>
        </authorList>
    </citation>
    <scope>NUCLEOTIDE SEQUENCE [LARGE SCALE GENOMIC DNA]</scope>
    <source>
        <strain evidence="12 13">20558/3kl.</strain>
    </source>
</reference>
<name>A0A0A2XBN1_9PAST</name>
<evidence type="ECO:0000256" key="2">
    <source>
        <dbReference type="ARBA" id="ARBA00009477"/>
    </source>
</evidence>
<dbReference type="Gene3D" id="2.40.50.100">
    <property type="match status" value="1"/>
</dbReference>
<sequence length="388" mass="42835">MSEMSEQEKKNAVRNNIRRKRLVSFFILLLIISVASFLYWLFFVKDFTETDDAYVAGNVIQVSSQVSGSVAKVNFESTDLVKKGDVLVELDNSDAKLALSQAKHTLADTVRKTTQLTFTEKQLTSLLAAKQIALKQAEQDLSRRQGLNKTGAVSKEDYQHALDAVTMAKSDLNATQEQLNATKALLLNTPIAEQPAVIQAADNVRQAWLNLQRTKVISPATGYIAKRSVQVGESIKAGSPLLAVVPLNQIWLDANFKETQLKNIRIGQPVSIVFDLYGDDIEFDGTVTGIDAGTGSAFSLLPAQNATGNWIKVVQRLPVRIALDPEQIQKYPLRIGLSATAEVNTSNQDGEVLPTEVRNQPLYQTDTVHYDLSPINQEIMEIIQQNSH</sequence>
<evidence type="ECO:0000256" key="5">
    <source>
        <dbReference type="ARBA" id="ARBA00022519"/>
    </source>
</evidence>
<dbReference type="SUPFAM" id="SSF111369">
    <property type="entry name" value="HlyD-like secretion proteins"/>
    <property type="match status" value="2"/>
</dbReference>
<evidence type="ECO:0000256" key="8">
    <source>
        <dbReference type="ARBA" id="ARBA00023136"/>
    </source>
</evidence>
<gene>
    <name evidence="12" type="ORF">JP32_10375</name>
</gene>
<dbReference type="Pfam" id="PF25885">
    <property type="entry name" value="HH_EMRA"/>
    <property type="match status" value="1"/>
</dbReference>
<proteinExistence type="inferred from homology"/>
<keyword evidence="3" id="KW-0813">Transport</keyword>
<dbReference type="GO" id="GO:1990961">
    <property type="term" value="P:xenobiotic detoxification by transmembrane export across the plasma membrane"/>
    <property type="evidence" value="ECO:0007669"/>
    <property type="project" value="InterPro"/>
</dbReference>
<dbReference type="PANTHER" id="PTHR30386">
    <property type="entry name" value="MEMBRANE FUSION SUBUNIT OF EMRAB-TOLC MULTIDRUG EFFLUX PUMP"/>
    <property type="match status" value="1"/>
</dbReference>
<dbReference type="InterPro" id="IPR058633">
    <property type="entry name" value="EmrA/FarA_HH"/>
</dbReference>
<dbReference type="GO" id="GO:0046677">
    <property type="term" value="P:response to antibiotic"/>
    <property type="evidence" value="ECO:0007669"/>
    <property type="project" value="UniProtKB-ARBA"/>
</dbReference>
<comment type="similarity">
    <text evidence="2">Belongs to the membrane fusion protein (MFP) (TC 8.A.1) family.</text>
</comment>
<evidence type="ECO:0000256" key="1">
    <source>
        <dbReference type="ARBA" id="ARBA00004383"/>
    </source>
</evidence>
<evidence type="ECO:0000256" key="6">
    <source>
        <dbReference type="ARBA" id="ARBA00022692"/>
    </source>
</evidence>
<protein>
    <submittedName>
        <fullName evidence="12">Multidrug transporter</fullName>
    </submittedName>
</protein>
<dbReference type="InterPro" id="IPR058634">
    <property type="entry name" value="AaeA-lik-b-barrel"/>
</dbReference>
<dbReference type="PANTHER" id="PTHR30386:SF19">
    <property type="entry name" value="MULTIDRUG EXPORT PROTEIN EMRA-RELATED"/>
    <property type="match status" value="1"/>
</dbReference>
<dbReference type="RefSeq" id="WP_039084739.1">
    <property type="nucleotide sequence ID" value="NZ_JPXS01000062.1"/>
</dbReference>
<dbReference type="EMBL" id="JPXS01000062">
    <property type="protein sequence ID" value="KGQ29796.1"/>
    <property type="molecule type" value="Genomic_DNA"/>
</dbReference>